<dbReference type="EMBL" id="CM004390">
    <property type="protein sequence ID" value="OAY52761.1"/>
    <property type="molecule type" value="Genomic_DNA"/>
</dbReference>
<dbReference type="PANTHER" id="PTHR35711:SF10">
    <property type="match status" value="1"/>
</dbReference>
<gene>
    <name evidence="2" type="ORF">MANES_04G109000v8</name>
</gene>
<comment type="caution">
    <text evidence="2">The sequence shown here is derived from an EMBL/GenBank/DDBJ whole genome shotgun (WGS) entry which is preliminary data.</text>
</comment>
<dbReference type="AlphaFoldDB" id="A0A2C9W1H3"/>
<name>A0A2C9W1H3_MANES</name>
<proteinExistence type="predicted"/>
<organism evidence="2 3">
    <name type="scientific">Manihot esculenta</name>
    <name type="common">Cassava</name>
    <name type="synonym">Jatropha manihot</name>
    <dbReference type="NCBI Taxonomy" id="3983"/>
    <lineage>
        <taxon>Eukaryota</taxon>
        <taxon>Viridiplantae</taxon>
        <taxon>Streptophyta</taxon>
        <taxon>Embryophyta</taxon>
        <taxon>Tracheophyta</taxon>
        <taxon>Spermatophyta</taxon>
        <taxon>Magnoliopsida</taxon>
        <taxon>eudicotyledons</taxon>
        <taxon>Gunneridae</taxon>
        <taxon>Pentapetalae</taxon>
        <taxon>rosids</taxon>
        <taxon>fabids</taxon>
        <taxon>Malpighiales</taxon>
        <taxon>Euphorbiaceae</taxon>
        <taxon>Crotonoideae</taxon>
        <taxon>Manihoteae</taxon>
        <taxon>Manihot</taxon>
    </lineage>
</organism>
<dbReference type="Gramene" id="Manes.04G109000.1.v8.1">
    <property type="protein sequence ID" value="Manes.04G109000.1.v8.1.CDS"/>
    <property type="gene ID" value="Manes.04G109000.v8.1"/>
</dbReference>
<reference evidence="3" key="1">
    <citation type="journal article" date="2016" name="Nat. Biotechnol.">
        <title>Sequencing wild and cultivated cassava and related species reveals extensive interspecific hybridization and genetic diversity.</title>
        <authorList>
            <person name="Bredeson J.V."/>
            <person name="Lyons J.B."/>
            <person name="Prochnik S.E."/>
            <person name="Wu G.A."/>
            <person name="Ha C.M."/>
            <person name="Edsinger-Gonzales E."/>
            <person name="Grimwood J."/>
            <person name="Schmutz J."/>
            <person name="Rabbi I.Y."/>
            <person name="Egesi C."/>
            <person name="Nauluvula P."/>
            <person name="Lebot V."/>
            <person name="Ndunguru J."/>
            <person name="Mkamilo G."/>
            <person name="Bart R.S."/>
            <person name="Setter T.L."/>
            <person name="Gleadow R.M."/>
            <person name="Kulakow P."/>
            <person name="Ferguson M.E."/>
            <person name="Rounsley S."/>
            <person name="Rokhsar D.S."/>
        </authorList>
    </citation>
    <scope>NUCLEOTIDE SEQUENCE [LARGE SCALE GENOMIC DNA]</scope>
    <source>
        <strain evidence="3">cv. AM560-2</strain>
    </source>
</reference>
<feature type="region of interest" description="Disordered" evidence="1">
    <location>
        <begin position="67"/>
        <end position="168"/>
    </location>
</feature>
<feature type="compositionally biased region" description="Basic and acidic residues" evidence="1">
    <location>
        <begin position="71"/>
        <end position="84"/>
    </location>
</feature>
<dbReference type="OrthoDB" id="852240at2759"/>
<feature type="compositionally biased region" description="Acidic residues" evidence="1">
    <location>
        <begin position="85"/>
        <end position="159"/>
    </location>
</feature>
<protein>
    <submittedName>
        <fullName evidence="2">Uncharacterized protein</fullName>
    </submittedName>
</protein>
<accession>A0A2C9W1H3</accession>
<dbReference type="Proteomes" id="UP000091857">
    <property type="component" value="Chromosome 4"/>
</dbReference>
<evidence type="ECO:0000313" key="3">
    <source>
        <dbReference type="Proteomes" id="UP000091857"/>
    </source>
</evidence>
<dbReference type="PANTHER" id="PTHR35711">
    <property type="entry name" value="EXPRESSED PROTEIN"/>
    <property type="match status" value="1"/>
</dbReference>
<evidence type="ECO:0000313" key="2">
    <source>
        <dbReference type="EMBL" id="OAY52761.1"/>
    </source>
</evidence>
<keyword evidence="3" id="KW-1185">Reference proteome</keyword>
<evidence type="ECO:0000256" key="1">
    <source>
        <dbReference type="SAM" id="MobiDB-lite"/>
    </source>
</evidence>
<sequence>MHMDSLSLRCNTSNLERILCSMVQSLVVETALLAQKSLLCLLFVMRSLPDDVGAVQDLMATDMRFPFSELNRSEEPSAECKDAGETEDDSDDGDGDGDDDDDSNGEEGTDDEEDDSDAEASGDGESDDDDDGNDDDEEGDDDDEDDDDDDDEDDEEGEETQPPSKRKK</sequence>